<name>S2VGA3_9ACTO</name>
<organism evidence="2 3">
    <name type="scientific">Actinotignum schaalii FB123-CNA-2</name>
    <dbReference type="NCBI Taxonomy" id="883067"/>
    <lineage>
        <taxon>Bacteria</taxon>
        <taxon>Bacillati</taxon>
        <taxon>Actinomycetota</taxon>
        <taxon>Actinomycetes</taxon>
        <taxon>Actinomycetales</taxon>
        <taxon>Actinomycetaceae</taxon>
        <taxon>Actinotignum</taxon>
    </lineage>
</organism>
<feature type="region of interest" description="Disordered" evidence="1">
    <location>
        <begin position="211"/>
        <end position="297"/>
    </location>
</feature>
<dbReference type="Proteomes" id="UP000014393">
    <property type="component" value="Unassembled WGS sequence"/>
</dbReference>
<dbReference type="HOGENOM" id="CLU_026634_1_0_11"/>
<dbReference type="RefSeq" id="WP_016442692.1">
    <property type="nucleotide sequence ID" value="NZ_KE150263.1"/>
</dbReference>
<feature type="compositionally biased region" description="Acidic residues" evidence="1">
    <location>
        <begin position="288"/>
        <end position="297"/>
    </location>
</feature>
<dbReference type="PATRIC" id="fig|883067.3.peg.1049"/>
<accession>S2VGA3</accession>
<evidence type="ECO:0000313" key="3">
    <source>
        <dbReference type="Proteomes" id="UP000014393"/>
    </source>
</evidence>
<protein>
    <submittedName>
        <fullName evidence="2">Uncharacterized protein</fullName>
    </submittedName>
</protein>
<dbReference type="STRING" id="59505.FB03_01695"/>
<feature type="compositionally biased region" description="Acidic residues" evidence="1">
    <location>
        <begin position="211"/>
        <end position="244"/>
    </location>
</feature>
<sequence length="297" mass="32845">MKDPFIPETVNAQDLAAESRRKLKVLAPAVSENVARHLVYAGSMMDQNPELAYEHAKAAYRHAARIDIVREALGLTSYLTGRYSEALRELRTYRRMTDDYSHVALEADSERGLGRPEKALAFIAEIPLKRLNTATTLELALVTSGARADAGDSEAGLAVLEKIKVENLDEELRARVELIKADRLEELGRVEEAEDLRARWNPVYNAEGEVELFTADEPESETTDVPDFETETNEDAETEAEQASEVEHKAGALAESDTTSESEPTCAAEAEHEVAHEAEAEAQVNSETDSEQESEEE</sequence>
<gene>
    <name evidence="2" type="ORF">HMPREF9237_01075</name>
</gene>
<comment type="caution">
    <text evidence="2">The sequence shown here is derived from an EMBL/GenBank/DDBJ whole genome shotgun (WGS) entry which is preliminary data.</text>
</comment>
<dbReference type="EMBL" id="AGWM01000011">
    <property type="protein sequence ID" value="EPD26453.1"/>
    <property type="molecule type" value="Genomic_DNA"/>
</dbReference>
<proteinExistence type="predicted"/>
<feature type="compositionally biased region" description="Basic and acidic residues" evidence="1">
    <location>
        <begin position="269"/>
        <end position="279"/>
    </location>
</feature>
<reference evidence="2 3" key="1">
    <citation type="submission" date="2013-05" db="EMBL/GenBank/DDBJ databases">
        <title>The Genome Sequence of Actinobaculum schaalii FB123-CNA2.</title>
        <authorList>
            <consortium name="The Broad Institute Genomics Platform"/>
            <person name="Earl A."/>
            <person name="Ward D."/>
            <person name="Feldgarden M."/>
            <person name="Gevers D."/>
            <person name="Saerens B."/>
            <person name="Vaneechoutte M."/>
            <person name="Walker B."/>
            <person name="Young S."/>
            <person name="Zeng Q."/>
            <person name="Gargeya S."/>
            <person name="Fitzgerald M."/>
            <person name="Haas B."/>
            <person name="Abouelleil A."/>
            <person name="Allen A.W."/>
            <person name="Alvarado L."/>
            <person name="Arachchi H.M."/>
            <person name="Berlin A.M."/>
            <person name="Chapman S.B."/>
            <person name="Gainer-Dewar J."/>
            <person name="Goldberg J."/>
            <person name="Griggs A."/>
            <person name="Gujja S."/>
            <person name="Hansen M."/>
            <person name="Howarth C."/>
            <person name="Imamovic A."/>
            <person name="Ireland A."/>
            <person name="Larimer J."/>
            <person name="McCowan C."/>
            <person name="Murphy C."/>
            <person name="Pearson M."/>
            <person name="Poon T.W."/>
            <person name="Priest M."/>
            <person name="Roberts A."/>
            <person name="Saif S."/>
            <person name="Shea T."/>
            <person name="Sisk P."/>
            <person name="Sykes S."/>
            <person name="Wortman J."/>
            <person name="Nusbaum C."/>
            <person name="Birren B."/>
        </authorList>
    </citation>
    <scope>NUCLEOTIDE SEQUENCE [LARGE SCALE GENOMIC DNA]</scope>
    <source>
        <strain evidence="2 3">FB123-CNA-2</strain>
    </source>
</reference>
<keyword evidence="3" id="KW-1185">Reference proteome</keyword>
<dbReference type="eggNOG" id="COG0457">
    <property type="taxonomic scope" value="Bacteria"/>
</dbReference>
<evidence type="ECO:0000313" key="2">
    <source>
        <dbReference type="EMBL" id="EPD26453.1"/>
    </source>
</evidence>
<evidence type="ECO:0000256" key="1">
    <source>
        <dbReference type="SAM" id="MobiDB-lite"/>
    </source>
</evidence>
<dbReference type="AlphaFoldDB" id="S2VGA3"/>